<dbReference type="AlphaFoldDB" id="A0A812TDE5"/>
<dbReference type="SUPFAM" id="SSF56104">
    <property type="entry name" value="SAICAR synthase-like"/>
    <property type="match status" value="1"/>
</dbReference>
<dbReference type="PANTHER" id="PTHR23086">
    <property type="entry name" value="PHOSPHATIDYLINOSITOL-4-PHOSPHATE 5-KINASE"/>
    <property type="match status" value="1"/>
</dbReference>
<dbReference type="OrthoDB" id="2129491at2759"/>
<keyword evidence="1" id="KW-0418">Kinase</keyword>
<dbReference type="GO" id="GO:0016308">
    <property type="term" value="F:1-phosphatidylinositol-4-phosphate 5-kinase activity"/>
    <property type="evidence" value="ECO:0007669"/>
    <property type="project" value="TreeGrafter"/>
</dbReference>
<comment type="caution">
    <text evidence="3">The sequence shown here is derived from an EMBL/GenBank/DDBJ whole genome shotgun (WGS) entry which is preliminary data.</text>
</comment>
<dbReference type="InterPro" id="IPR027483">
    <property type="entry name" value="PInositol-4-P-4/5-kinase_C_sf"/>
</dbReference>
<keyword evidence="1" id="KW-0067">ATP-binding</keyword>
<name>A0A812TDE5_9DINO</name>
<accession>A0A812TDE5</accession>
<dbReference type="Gene3D" id="3.30.810.10">
    <property type="entry name" value="2-Layer Sandwich"/>
    <property type="match status" value="1"/>
</dbReference>
<dbReference type="PROSITE" id="PS51455">
    <property type="entry name" value="PIPK"/>
    <property type="match status" value="1"/>
</dbReference>
<feature type="domain" description="PIPK" evidence="2">
    <location>
        <begin position="1"/>
        <end position="183"/>
    </location>
</feature>
<dbReference type="Proteomes" id="UP000604046">
    <property type="component" value="Unassembled WGS sequence"/>
</dbReference>
<dbReference type="InterPro" id="IPR002498">
    <property type="entry name" value="PInositol-4-P-4/5-kinase_core"/>
</dbReference>
<gene>
    <name evidence="3" type="primary">MSS4</name>
    <name evidence="3" type="ORF">SNAT2548_LOCUS29721</name>
</gene>
<organism evidence="3 4">
    <name type="scientific">Symbiodinium natans</name>
    <dbReference type="NCBI Taxonomy" id="878477"/>
    <lineage>
        <taxon>Eukaryota</taxon>
        <taxon>Sar</taxon>
        <taxon>Alveolata</taxon>
        <taxon>Dinophyceae</taxon>
        <taxon>Suessiales</taxon>
        <taxon>Symbiodiniaceae</taxon>
        <taxon>Symbiodinium</taxon>
    </lineage>
</organism>
<dbReference type="GO" id="GO:0046854">
    <property type="term" value="P:phosphatidylinositol phosphate biosynthetic process"/>
    <property type="evidence" value="ECO:0007669"/>
    <property type="project" value="TreeGrafter"/>
</dbReference>
<evidence type="ECO:0000256" key="1">
    <source>
        <dbReference type="PROSITE-ProRule" id="PRU00781"/>
    </source>
</evidence>
<keyword evidence="1" id="KW-0547">Nucleotide-binding</keyword>
<evidence type="ECO:0000259" key="2">
    <source>
        <dbReference type="PROSITE" id="PS51455"/>
    </source>
</evidence>
<sequence length="226" mass="25747">MRNSIGKSPFHACYDLKGCADDKLIEKEGERIKAVHKRIWNVGMWCGQINWTDERKRYYAGKLEARGIEVELRPHQRSHFISLLKRDTDLLAGHNLMDYSLLVATKETPSGLEAPGPAELTPYRCPGKNGKDLLVYVSLIDFLQVWTNGKRVARCVKVCECNKATIPPKEYASRMLTHFTRQVVDGQGNDADSVDIDFSMENLPSEKLISRPLSMRYGNSLRRFSQ</sequence>
<reference evidence="3" key="1">
    <citation type="submission" date="2021-02" db="EMBL/GenBank/DDBJ databases">
        <authorList>
            <person name="Dougan E. K."/>
            <person name="Rhodes N."/>
            <person name="Thang M."/>
            <person name="Chan C."/>
        </authorList>
    </citation>
    <scope>NUCLEOTIDE SEQUENCE</scope>
</reference>
<dbReference type="GO" id="GO:0005524">
    <property type="term" value="F:ATP binding"/>
    <property type="evidence" value="ECO:0007669"/>
    <property type="project" value="UniProtKB-UniRule"/>
</dbReference>
<protein>
    <submittedName>
        <fullName evidence="3">MSS4 protein</fullName>
    </submittedName>
</protein>
<dbReference type="Pfam" id="PF01504">
    <property type="entry name" value="PIP5K"/>
    <property type="match status" value="2"/>
</dbReference>
<dbReference type="GO" id="GO:0005886">
    <property type="term" value="C:plasma membrane"/>
    <property type="evidence" value="ECO:0007669"/>
    <property type="project" value="TreeGrafter"/>
</dbReference>
<dbReference type="EMBL" id="CAJNDS010002573">
    <property type="protein sequence ID" value="CAE7530585.1"/>
    <property type="molecule type" value="Genomic_DNA"/>
</dbReference>
<dbReference type="PANTHER" id="PTHR23086:SF8">
    <property type="entry name" value="PHOSPHATIDYLINOSITOL 5-PHOSPHATE 4-KINASE, ISOFORM A"/>
    <property type="match status" value="1"/>
</dbReference>
<evidence type="ECO:0000313" key="3">
    <source>
        <dbReference type="EMBL" id="CAE7530585.1"/>
    </source>
</evidence>
<keyword evidence="1" id="KW-0808">Transferase</keyword>
<evidence type="ECO:0000313" key="4">
    <source>
        <dbReference type="Proteomes" id="UP000604046"/>
    </source>
</evidence>
<keyword evidence="4" id="KW-1185">Reference proteome</keyword>
<proteinExistence type="predicted"/>
<dbReference type="InterPro" id="IPR023610">
    <property type="entry name" value="PInositol-4/5-P-5/4-kinase"/>
</dbReference>